<dbReference type="Proteomes" id="UP001152797">
    <property type="component" value="Unassembled WGS sequence"/>
</dbReference>
<dbReference type="EMBL" id="CAMXCT030005635">
    <property type="protein sequence ID" value="CAL4800207.1"/>
    <property type="molecule type" value="Genomic_DNA"/>
</dbReference>
<feature type="region of interest" description="Disordered" evidence="1">
    <location>
        <begin position="1154"/>
        <end position="1183"/>
    </location>
</feature>
<feature type="compositionally biased region" description="Basic and acidic residues" evidence="1">
    <location>
        <begin position="288"/>
        <end position="502"/>
    </location>
</feature>
<accession>A0A9P1GGN7</accession>
<comment type="caution">
    <text evidence="2">The sequence shown here is derived from an EMBL/GenBank/DDBJ whole genome shotgun (WGS) entry which is preliminary data.</text>
</comment>
<protein>
    <submittedName>
        <fullName evidence="3">DUF5672 domain-containing protein</fullName>
    </submittedName>
</protein>
<feature type="non-terminal residue" evidence="2">
    <location>
        <position position="1"/>
    </location>
</feature>
<name>A0A9P1GGN7_9DINO</name>
<organism evidence="2">
    <name type="scientific">Cladocopium goreaui</name>
    <dbReference type="NCBI Taxonomy" id="2562237"/>
    <lineage>
        <taxon>Eukaryota</taxon>
        <taxon>Sar</taxon>
        <taxon>Alveolata</taxon>
        <taxon>Dinophyceae</taxon>
        <taxon>Suessiales</taxon>
        <taxon>Symbiodiniaceae</taxon>
        <taxon>Cladocopium</taxon>
    </lineage>
</organism>
<feature type="compositionally biased region" description="Basic and acidic residues" evidence="1">
    <location>
        <begin position="706"/>
        <end position="724"/>
    </location>
</feature>
<evidence type="ECO:0000313" key="2">
    <source>
        <dbReference type="EMBL" id="CAI4012895.1"/>
    </source>
</evidence>
<evidence type="ECO:0000256" key="1">
    <source>
        <dbReference type="SAM" id="MobiDB-lite"/>
    </source>
</evidence>
<feature type="region of interest" description="Disordered" evidence="1">
    <location>
        <begin position="1306"/>
        <end position="1326"/>
    </location>
</feature>
<feature type="region of interest" description="Disordered" evidence="1">
    <location>
        <begin position="138"/>
        <end position="168"/>
    </location>
</feature>
<evidence type="ECO:0000313" key="3">
    <source>
        <dbReference type="EMBL" id="CAL4800207.1"/>
    </source>
</evidence>
<evidence type="ECO:0000313" key="4">
    <source>
        <dbReference type="Proteomes" id="UP001152797"/>
    </source>
</evidence>
<feature type="compositionally biased region" description="Basic residues" evidence="1">
    <location>
        <begin position="534"/>
        <end position="543"/>
    </location>
</feature>
<feature type="compositionally biased region" description="Low complexity" evidence="1">
    <location>
        <begin position="154"/>
        <end position="166"/>
    </location>
</feature>
<feature type="region of interest" description="Disordered" evidence="1">
    <location>
        <begin position="288"/>
        <end position="738"/>
    </location>
</feature>
<gene>
    <name evidence="2" type="ORF">C1SCF055_LOCUS37918</name>
</gene>
<feature type="compositionally biased region" description="Basic and acidic residues" evidence="1">
    <location>
        <begin position="581"/>
        <end position="619"/>
    </location>
</feature>
<feature type="compositionally biased region" description="Basic and acidic residues" evidence="1">
    <location>
        <begin position="647"/>
        <end position="661"/>
    </location>
</feature>
<sequence>ASKAGAIDLEFFRTLVTLSACPISKTFGRPMAEMGVVGSLGGLLEMDPDIRQNARQNKQLTEWPTRETIGIPSCRAIGCNLRLLTLACDWWAKHQETPKTVPVDILREEDLELLPLWNVFDFHWNGMNQMVVFEGGSDVEPSVEPSGANHGPAPSFSGTSSSSFPSQDEQRAIEIRRELIRREVARRRAEQTSVSGSAPLKAACSGAATATDTMETLPFDTEAAMQCIPSEPSPLSTETPKRFADLVLRDDTLILGGSAKASEAKEKNEVQPASGWLPVKRNLEAELKKVEGVENQKKEGQQKGSEAEKVTGEKNEGLETQKGSEAEKVTGKKKEVETQKGSETEKVTDEKEKDKEEERYEKTTPEAKGVKGKKEKEEQEKVSQVKARDVKRKEAEAGEVEDAKDKKENMHKVSEVKEVQGNKEEKEEKQERSDAEKVKDEEEQAVEKEPMKEADDKNQKTPEVEGTREKEEGEKKVPEVKAGEVKEEDHMLEVEKKDDLKVPDLLNGTPQLVRRREQFGTLEDREPEETDKQPKRRSRKDKKEKKVKDTKEEEDLGDEGAKNTDQEKETQKPKRRARKAQKVEAEEASKAGYESKEDQKPKRGVKTEQTKDENKEPEKPRKRKGKAATKAGTEDKENQKPETGAEPGKKPHDEVKEEREKKKPRGKAATKSDRETENQGSKRAMKAKVEEKGEPQKKKARGKAAKTKDTKGEEAQNEGKDDAKPVSFGRRPCPVTQPSKDRWEAIRDAFNEIVKPQVTQHSKLQVKFWEACVDSEELNQCGDYPAFFQVAKSLDGQHQPLWGYTVALPIVGLRFAFMLYAKACYGTFDCQRNSLSSTQAKPGSRDSVADKVFRQFFWMRHHKGPSPKRTVLLSSIKQANLAPDVISAFKNFESESWPALNQRVGVPAHGTLPPPPSMPPVSHLDCPGNTHPKSPVTVPDTPSYHPDNQLGLQDTQVATPTPVATPAATPRRAVPVTPQSLAYHDDLNLPRPSPGSLHLSKEAIDQRLRRAVTPRANGAFKISADVIKMYKDGGKSRDDVFRMFQACGFDVETFKVEVDILKQEYTDSNLKVEAEYVSEATMTDEWGWSQKRVAAVIAYCKTNPAVLMRQDRYEDIVLYWAERHIKASLKKGSRTEINRRLRWTETAGVEDFDLGTDSRNGLTDHPESLEGAPVDLTKVPDPTDPTKMIHKTLGVPELLKDAVPSSIAHKMMSCLEKRAGKMADLHKKYQESGLAFTDIQKRLIKKLDNERLEKEAELQAVYDISVKKWGPQKNIVSLLDLFGLCSPRAIAGVELEGRMRQAMPKLPAAKRPRERGEAPGSPRAKAKAKATAACAKRAPKVFSSMQPDFKKKLLLNLLQMGSAAQAQTRKRKHSCDCCPQEPSLKKFCGEDHGAVPVSNACFALHNYKEHSFLTRFVMFCLPCATYKAFPTLVPFLLDLIAKDLRRLFFEGIEIEQHRIVTPVCLGLKADIKFHHYVANFSRWYTRMGRTTDAEYCHECLAGRAGMPAEDISERPSWERTIFTIRPWRAEPVLSQIPFDGNRPEQMYRRNFLKIADVMAKPEYKPLVQHQRSALKAAKDSYDVMVSHPWSLENDITAFAMVYKIHAWKHEALDLFK</sequence>
<feature type="non-terminal residue" evidence="2">
    <location>
        <position position="1616"/>
    </location>
</feature>
<reference evidence="3 4" key="2">
    <citation type="submission" date="2024-05" db="EMBL/GenBank/DDBJ databases">
        <authorList>
            <person name="Chen Y."/>
            <person name="Shah S."/>
            <person name="Dougan E. K."/>
            <person name="Thang M."/>
            <person name="Chan C."/>
        </authorList>
    </citation>
    <scope>NUCLEOTIDE SEQUENCE [LARGE SCALE GENOMIC DNA]</scope>
</reference>
<dbReference type="EMBL" id="CAMXCT020005635">
    <property type="protein sequence ID" value="CAL1166270.1"/>
    <property type="molecule type" value="Genomic_DNA"/>
</dbReference>
<feature type="compositionally biased region" description="Basic and acidic residues" evidence="1">
    <location>
        <begin position="514"/>
        <end position="524"/>
    </location>
</feature>
<keyword evidence="4" id="KW-1185">Reference proteome</keyword>
<proteinExistence type="predicted"/>
<feature type="compositionally biased region" description="Basic and acidic residues" evidence="1">
    <location>
        <begin position="687"/>
        <end position="697"/>
    </location>
</feature>
<dbReference type="EMBL" id="CAMXCT010005635">
    <property type="protein sequence ID" value="CAI4012895.1"/>
    <property type="molecule type" value="Genomic_DNA"/>
</dbReference>
<feature type="compositionally biased region" description="Basic and acidic residues" evidence="1">
    <location>
        <begin position="559"/>
        <end position="572"/>
    </location>
</feature>
<reference evidence="2" key="1">
    <citation type="submission" date="2022-10" db="EMBL/GenBank/DDBJ databases">
        <authorList>
            <person name="Chen Y."/>
            <person name="Dougan E. K."/>
            <person name="Chan C."/>
            <person name="Rhodes N."/>
            <person name="Thang M."/>
        </authorList>
    </citation>
    <scope>NUCLEOTIDE SEQUENCE</scope>
</reference>